<reference evidence="1" key="1">
    <citation type="submission" date="2020-03" db="EMBL/GenBank/DDBJ databases">
        <title>The deep terrestrial virosphere.</title>
        <authorList>
            <person name="Holmfeldt K."/>
            <person name="Nilsson E."/>
            <person name="Simone D."/>
            <person name="Lopez-Fernandez M."/>
            <person name="Wu X."/>
            <person name="de Brujin I."/>
            <person name="Lundin D."/>
            <person name="Andersson A."/>
            <person name="Bertilsson S."/>
            <person name="Dopson M."/>
        </authorList>
    </citation>
    <scope>NUCLEOTIDE SEQUENCE</scope>
    <source>
        <strain evidence="1">MM415B00808</strain>
    </source>
</reference>
<accession>A0A6M3IX35</accession>
<evidence type="ECO:0000313" key="1">
    <source>
        <dbReference type="EMBL" id="QJA62219.1"/>
    </source>
</evidence>
<dbReference type="EMBL" id="MT141465">
    <property type="protein sequence ID" value="QJA62219.1"/>
    <property type="molecule type" value="Genomic_DNA"/>
</dbReference>
<protein>
    <submittedName>
        <fullName evidence="1">Uncharacterized protein</fullName>
    </submittedName>
</protein>
<organism evidence="1">
    <name type="scientific">viral metagenome</name>
    <dbReference type="NCBI Taxonomy" id="1070528"/>
    <lineage>
        <taxon>unclassified sequences</taxon>
        <taxon>metagenomes</taxon>
        <taxon>organismal metagenomes</taxon>
    </lineage>
</organism>
<proteinExistence type="predicted"/>
<dbReference type="AlphaFoldDB" id="A0A6M3IX35"/>
<name>A0A6M3IX35_9ZZZZ</name>
<sequence length="202" mass="23918">MITIKLLNNDIGQYNLLSSEESLIFSVCLQSEGEIIEENGNKAILYFSDKPEKKTDFDYLWKVKDIGEIFRECINYSQKVWSSTNYKKQCLLFAKIFNANHKEILDEWKKQNDQELKTQIEKLTAQIGTCPKYFQDLQGFINIYNEYLETEMEKYENFLKQEQNAQNEFKPESKGYALSADKIQKYEKVISELKTLLFKDVY</sequence>
<gene>
    <name evidence="1" type="ORF">MM415B00808_0004</name>
</gene>